<dbReference type="AlphaFoldDB" id="A0A6G1KH86"/>
<feature type="signal peptide" evidence="2">
    <location>
        <begin position="1"/>
        <end position="26"/>
    </location>
</feature>
<name>A0A6G1KH86_9PLEO</name>
<feature type="chain" id="PRO_5026022639" description="C2H2-type domain-containing protein" evidence="2">
    <location>
        <begin position="27"/>
        <end position="167"/>
    </location>
</feature>
<evidence type="ECO:0000256" key="1">
    <source>
        <dbReference type="SAM" id="MobiDB-lite"/>
    </source>
</evidence>
<feature type="compositionally biased region" description="Acidic residues" evidence="1">
    <location>
        <begin position="69"/>
        <end position="79"/>
    </location>
</feature>
<evidence type="ECO:0000256" key="2">
    <source>
        <dbReference type="SAM" id="SignalP"/>
    </source>
</evidence>
<dbReference type="EMBL" id="MU005767">
    <property type="protein sequence ID" value="KAF2711771.1"/>
    <property type="molecule type" value="Genomic_DNA"/>
</dbReference>
<accession>A0A6G1KH86</accession>
<protein>
    <recommendedName>
        <fullName evidence="3">C2H2-type domain-containing protein</fullName>
    </recommendedName>
</protein>
<feature type="domain" description="C2H2-type" evidence="3">
    <location>
        <begin position="9"/>
        <end position="29"/>
    </location>
</feature>
<feature type="compositionally biased region" description="Basic and acidic residues" evidence="1">
    <location>
        <begin position="80"/>
        <end position="108"/>
    </location>
</feature>
<dbReference type="Proteomes" id="UP000799428">
    <property type="component" value="Unassembled WGS sequence"/>
</dbReference>
<gene>
    <name evidence="4" type="ORF">K504DRAFT_453564</name>
</gene>
<reference evidence="4" key="1">
    <citation type="journal article" date="2020" name="Stud. Mycol.">
        <title>101 Dothideomycetes genomes: a test case for predicting lifestyles and emergence of pathogens.</title>
        <authorList>
            <person name="Haridas S."/>
            <person name="Albert R."/>
            <person name="Binder M."/>
            <person name="Bloem J."/>
            <person name="Labutti K."/>
            <person name="Salamov A."/>
            <person name="Andreopoulos B."/>
            <person name="Baker S."/>
            <person name="Barry K."/>
            <person name="Bills G."/>
            <person name="Bluhm B."/>
            <person name="Cannon C."/>
            <person name="Castanera R."/>
            <person name="Culley D."/>
            <person name="Daum C."/>
            <person name="Ezra D."/>
            <person name="Gonzalez J."/>
            <person name="Henrissat B."/>
            <person name="Kuo A."/>
            <person name="Liang C."/>
            <person name="Lipzen A."/>
            <person name="Lutzoni F."/>
            <person name="Magnuson J."/>
            <person name="Mondo S."/>
            <person name="Nolan M."/>
            <person name="Ohm R."/>
            <person name="Pangilinan J."/>
            <person name="Park H.-J."/>
            <person name="Ramirez L."/>
            <person name="Alfaro M."/>
            <person name="Sun H."/>
            <person name="Tritt A."/>
            <person name="Yoshinaga Y."/>
            <person name="Zwiers L.-H."/>
            <person name="Turgeon B."/>
            <person name="Goodwin S."/>
            <person name="Spatafora J."/>
            <person name="Crous P."/>
            <person name="Grigoriev I."/>
        </authorList>
    </citation>
    <scope>NUCLEOTIDE SEQUENCE</scope>
    <source>
        <strain evidence="4">CBS 279.74</strain>
    </source>
</reference>
<evidence type="ECO:0000313" key="5">
    <source>
        <dbReference type="Proteomes" id="UP000799428"/>
    </source>
</evidence>
<organism evidence="4 5">
    <name type="scientific">Pleomassaria siparia CBS 279.74</name>
    <dbReference type="NCBI Taxonomy" id="1314801"/>
    <lineage>
        <taxon>Eukaryota</taxon>
        <taxon>Fungi</taxon>
        <taxon>Dikarya</taxon>
        <taxon>Ascomycota</taxon>
        <taxon>Pezizomycotina</taxon>
        <taxon>Dothideomycetes</taxon>
        <taxon>Pleosporomycetidae</taxon>
        <taxon>Pleosporales</taxon>
        <taxon>Pleomassariaceae</taxon>
        <taxon>Pleomassaria</taxon>
    </lineage>
</organism>
<feature type="region of interest" description="Disordered" evidence="1">
    <location>
        <begin position="60"/>
        <end position="152"/>
    </location>
</feature>
<keyword evidence="2" id="KW-0732">Signal</keyword>
<sequence>MCFALLTRCTLCSWTLGITYPLCAHAKVHQLSQQECPARMQRKYEKVGVCRRCTGRKGSLGLGPGAYGEESDSEEDETTEKDVEAVERGVEDVGDKGEESSQEEERMLALENLDSGYDTAPGVEDDSACDQQRKSGKRRRKSSIVEGGRHNARKLDCRRRVELGLMS</sequence>
<keyword evidence="5" id="KW-1185">Reference proteome</keyword>
<dbReference type="InterPro" id="IPR013087">
    <property type="entry name" value="Znf_C2H2_type"/>
</dbReference>
<dbReference type="PROSITE" id="PS00028">
    <property type="entry name" value="ZINC_FINGER_C2H2_1"/>
    <property type="match status" value="1"/>
</dbReference>
<evidence type="ECO:0000259" key="3">
    <source>
        <dbReference type="PROSITE" id="PS00028"/>
    </source>
</evidence>
<dbReference type="OrthoDB" id="3797344at2759"/>
<evidence type="ECO:0000313" key="4">
    <source>
        <dbReference type="EMBL" id="KAF2711771.1"/>
    </source>
</evidence>
<proteinExistence type="predicted"/>